<organism evidence="2">
    <name type="scientific">Anopheles sinensis</name>
    <name type="common">Mosquito</name>
    <dbReference type="NCBI Taxonomy" id="74873"/>
    <lineage>
        <taxon>Eukaryota</taxon>
        <taxon>Metazoa</taxon>
        <taxon>Ecdysozoa</taxon>
        <taxon>Arthropoda</taxon>
        <taxon>Hexapoda</taxon>
        <taxon>Insecta</taxon>
        <taxon>Pterygota</taxon>
        <taxon>Neoptera</taxon>
        <taxon>Endopterygota</taxon>
        <taxon>Diptera</taxon>
        <taxon>Nematocera</taxon>
        <taxon>Culicoidea</taxon>
        <taxon>Culicidae</taxon>
        <taxon>Anophelinae</taxon>
        <taxon>Anopheles</taxon>
    </lineage>
</organism>
<feature type="compositionally biased region" description="Basic residues" evidence="1">
    <location>
        <begin position="37"/>
        <end position="46"/>
    </location>
</feature>
<dbReference type="EMBL" id="ATLV01012379">
    <property type="status" value="NOT_ANNOTATED_CDS"/>
    <property type="molecule type" value="Genomic_DNA"/>
</dbReference>
<gene>
    <name evidence="2" type="ORF">ZHAS_00003831</name>
</gene>
<dbReference type="EMBL" id="KE524786">
    <property type="protein sequence ID" value="KFB36684.1"/>
    <property type="molecule type" value="Genomic_DNA"/>
</dbReference>
<keyword evidence="2" id="KW-0418">Kinase</keyword>
<accession>A0A084VFE0</accession>
<dbReference type="EnsemblMetazoa" id="ASIC003831-RA">
    <property type="protein sequence ID" value="ASIC003831-PA"/>
    <property type="gene ID" value="ASIC003831"/>
</dbReference>
<reference evidence="2 4" key="1">
    <citation type="journal article" date="2014" name="BMC Genomics">
        <title>Genome sequence of Anopheles sinensis provides insight into genetics basis of mosquito competence for malaria parasites.</title>
        <authorList>
            <person name="Zhou D."/>
            <person name="Zhang D."/>
            <person name="Ding G."/>
            <person name="Shi L."/>
            <person name="Hou Q."/>
            <person name="Ye Y."/>
            <person name="Xu Y."/>
            <person name="Zhou H."/>
            <person name="Xiong C."/>
            <person name="Li S."/>
            <person name="Yu J."/>
            <person name="Hong S."/>
            <person name="Yu X."/>
            <person name="Zou P."/>
            <person name="Chen C."/>
            <person name="Chang X."/>
            <person name="Wang W."/>
            <person name="Lv Y."/>
            <person name="Sun Y."/>
            <person name="Ma L."/>
            <person name="Shen B."/>
            <person name="Zhu C."/>
        </authorList>
    </citation>
    <scope>NUCLEOTIDE SEQUENCE [LARGE SCALE GENOMIC DNA]</scope>
</reference>
<protein>
    <submittedName>
        <fullName evidence="2 3">Serine-threonine protein kinase</fullName>
    </submittedName>
</protein>
<proteinExistence type="predicted"/>
<sequence length="71" mass="7793">MNGLLFTLSGSGKENKANGMMQPEVRDRKRDFPSQGRIKHHFKRPRSSLPPLTLPAAPPRISAKRASALAA</sequence>
<keyword evidence="4" id="KW-1185">Reference proteome</keyword>
<evidence type="ECO:0000313" key="2">
    <source>
        <dbReference type="EMBL" id="KFB36684.1"/>
    </source>
</evidence>
<dbReference type="AlphaFoldDB" id="A0A084VFE0"/>
<keyword evidence="2" id="KW-0808">Transferase</keyword>
<dbReference type="Proteomes" id="UP000030765">
    <property type="component" value="Unassembled WGS sequence"/>
</dbReference>
<evidence type="ECO:0000313" key="3">
    <source>
        <dbReference type="EnsemblMetazoa" id="ASIC003831-PA"/>
    </source>
</evidence>
<name>A0A084VFE0_ANOSI</name>
<feature type="region of interest" description="Disordered" evidence="1">
    <location>
        <begin position="1"/>
        <end position="71"/>
    </location>
</feature>
<reference evidence="3" key="2">
    <citation type="submission" date="2020-05" db="UniProtKB">
        <authorList>
            <consortium name="EnsemblMetazoa"/>
        </authorList>
    </citation>
    <scope>IDENTIFICATION</scope>
</reference>
<dbReference type="GO" id="GO:0016301">
    <property type="term" value="F:kinase activity"/>
    <property type="evidence" value="ECO:0007669"/>
    <property type="project" value="UniProtKB-KW"/>
</dbReference>
<dbReference type="VEuPathDB" id="VectorBase:ASIC003831"/>
<evidence type="ECO:0000313" key="4">
    <source>
        <dbReference type="Proteomes" id="UP000030765"/>
    </source>
</evidence>
<evidence type="ECO:0000256" key="1">
    <source>
        <dbReference type="SAM" id="MobiDB-lite"/>
    </source>
</evidence>